<dbReference type="OrthoDB" id="9790661at2"/>
<dbReference type="AlphaFoldDB" id="A0A368NK54"/>
<protein>
    <submittedName>
        <fullName evidence="2">Class GN sortase</fullName>
    </submittedName>
</protein>
<dbReference type="InterPro" id="IPR023365">
    <property type="entry name" value="Sortase_dom-sf"/>
</dbReference>
<evidence type="ECO:0000313" key="3">
    <source>
        <dbReference type="Proteomes" id="UP000252558"/>
    </source>
</evidence>
<dbReference type="EMBL" id="QPID01000004">
    <property type="protein sequence ID" value="RCU50480.1"/>
    <property type="molecule type" value="Genomic_DNA"/>
</dbReference>
<accession>A0A368NK54</accession>
<dbReference type="InterPro" id="IPR041999">
    <property type="entry name" value="Sortase_D_1"/>
</dbReference>
<dbReference type="NCBIfam" id="TIGR03784">
    <property type="entry name" value="marine_sortase"/>
    <property type="match status" value="1"/>
</dbReference>
<gene>
    <name evidence="2" type="ORF">DU002_08645</name>
</gene>
<name>A0A368NK54_9GAMM</name>
<sequence>MSILTKSFKLGVCCIALAGLLMVSDAVWIKAKAQLAQWLIASAWDEPEAKSDDDISKRPWPWADTWPMARLQIPQLGIEQFVMAGLDGESLAFGPGMAVNTQLEQGMMIAGHKDTHFDYLQRLRPGDRVRVQLHGERLLEFEVSGVGVLDLGQGNNQLVVAPSELALVTCYPFGVQVSDPQLRYLVTARRLEYVEPLAVAGVLDSLDRSFVNDSREDHPLHQWLQSRAVKM</sequence>
<dbReference type="InterPro" id="IPR005754">
    <property type="entry name" value="Sortase"/>
</dbReference>
<dbReference type="Proteomes" id="UP000252558">
    <property type="component" value="Unassembled WGS sequence"/>
</dbReference>
<dbReference type="Gene3D" id="2.40.260.10">
    <property type="entry name" value="Sortase"/>
    <property type="match status" value="1"/>
</dbReference>
<evidence type="ECO:0000313" key="2">
    <source>
        <dbReference type="EMBL" id="RCU50480.1"/>
    </source>
</evidence>
<dbReference type="SUPFAM" id="SSF63817">
    <property type="entry name" value="Sortase"/>
    <property type="match status" value="1"/>
</dbReference>
<dbReference type="Pfam" id="PF04203">
    <property type="entry name" value="Sortase"/>
    <property type="match status" value="1"/>
</dbReference>
<dbReference type="NCBIfam" id="TIGR01076">
    <property type="entry name" value="sortase_fam"/>
    <property type="match status" value="1"/>
</dbReference>
<keyword evidence="3" id="KW-1185">Reference proteome</keyword>
<evidence type="ECO:0000256" key="1">
    <source>
        <dbReference type="ARBA" id="ARBA00022801"/>
    </source>
</evidence>
<comment type="caution">
    <text evidence="2">The sequence shown here is derived from an EMBL/GenBank/DDBJ whole genome shotgun (WGS) entry which is preliminary data.</text>
</comment>
<keyword evidence="1" id="KW-0378">Hydrolase</keyword>
<dbReference type="RefSeq" id="WP_114337969.1">
    <property type="nucleotide sequence ID" value="NZ_QPID01000004.1"/>
</dbReference>
<proteinExistence type="predicted"/>
<dbReference type="CDD" id="cd05828">
    <property type="entry name" value="Sortase_D_1"/>
    <property type="match status" value="1"/>
</dbReference>
<dbReference type="InterPro" id="IPR022445">
    <property type="entry name" value="Sortase_proteobact_type"/>
</dbReference>
<dbReference type="GO" id="GO:0016787">
    <property type="term" value="F:hydrolase activity"/>
    <property type="evidence" value="ECO:0007669"/>
    <property type="project" value="UniProtKB-KW"/>
</dbReference>
<organism evidence="2 3">
    <name type="scientific">Corallincola holothuriorum</name>
    <dbReference type="NCBI Taxonomy" id="2282215"/>
    <lineage>
        <taxon>Bacteria</taxon>
        <taxon>Pseudomonadati</taxon>
        <taxon>Pseudomonadota</taxon>
        <taxon>Gammaproteobacteria</taxon>
        <taxon>Alteromonadales</taxon>
        <taxon>Psychromonadaceae</taxon>
        <taxon>Corallincola</taxon>
    </lineage>
</organism>
<reference evidence="2 3" key="1">
    <citation type="submission" date="2018-07" db="EMBL/GenBank/DDBJ databases">
        <title>Corallincola holothuriorum sp. nov., a new facultative anaerobe isolated from sea cucumber Apostichopus japonicus.</title>
        <authorList>
            <person name="Xia H."/>
        </authorList>
    </citation>
    <scope>NUCLEOTIDE SEQUENCE [LARGE SCALE GENOMIC DNA]</scope>
    <source>
        <strain evidence="2 3">C4</strain>
    </source>
</reference>